<evidence type="ECO:0000256" key="3">
    <source>
        <dbReference type="ARBA" id="ARBA00022801"/>
    </source>
</evidence>
<proteinExistence type="inferred from homology"/>
<dbReference type="NCBIfam" id="TIGR00614">
    <property type="entry name" value="recQ_fam"/>
    <property type="match status" value="1"/>
</dbReference>
<dbReference type="GO" id="GO:0043138">
    <property type="term" value="F:3'-5' DNA helicase activity"/>
    <property type="evidence" value="ECO:0007669"/>
    <property type="project" value="UniProtKB-EC"/>
</dbReference>
<dbReference type="InterPro" id="IPR027417">
    <property type="entry name" value="P-loop_NTPase"/>
</dbReference>
<dbReference type="GO" id="GO:0005694">
    <property type="term" value="C:chromosome"/>
    <property type="evidence" value="ECO:0007669"/>
    <property type="project" value="TreeGrafter"/>
</dbReference>
<dbReference type="SMART" id="SM00487">
    <property type="entry name" value="DEXDc"/>
    <property type="match status" value="1"/>
</dbReference>
<dbReference type="InterPro" id="IPR004589">
    <property type="entry name" value="DNA_helicase_ATP-dep_RecQ"/>
</dbReference>
<sequence length="829" mass="92563">MRNITLLHSFLPSYMMDPLPEDQTEPEDDDTIPVYSSSLHTPPAVIYTNLVGPSHTKAKRLRREPSALIDCHRVLTKTFGHEDYKGKQREIVEAAVRGADIFVLAPTGMGKSICFQVPAVADLHGTTIVVSPLLALMKDQVSGLREKGINVASLTSETSPADRKEIIRDLSSGHTVNRLLYITPEKLCTPEFLQLLSDVYENQELNRLVVDEAHCISEWGHDFRAEYRRLGIFRRRFENIPIMALTATATPSVQQDIIRSLGMSEQHLVKVIHPFNRANLYYEVRYLSAPKAASQMADIVEYIFTLYERRQRPSSGIIYCRTRAGCDELSAYLRGRGINSRPYHRGIPAATLDRTLTDWSRGGDGSSGVDVVCATIAFGLGIDKGDVRYILHYDLPKSFEGRAGRDGSPSKCVLFYSREDVIRVKRWVSSSHSRRTAVANRGDGPQPSQHALDSLTSLVQFAESTDICRHVVGYFLLLFNYFSGMELIVAEAICRYFGEPIDLADAETVRKYCNKMCDICKYPEKTKQRAAGLSSEEFAVTQIPAHIPRALEDDSGAWPSRNNSRDTAGRKDAYVQSNNHKRSWAEGNDKAGPSRYKKSKNTSSNPYIKPLVTKPFQSVKNLSKPFKTPFLVPTAAAHSAPDTAEVEEEERENDRTIYPDPPDETEDNAEEDDDFDDSQVLHSKARGSRSSSPIDLPEAEGELELLHSRKIQSAQRHRALATIRKVLYKVFLHGSDVETMWEQLGDGGADADAEARGSLLDEAAYSLEFTALSMCSTAGGYERRAEGTVEAVRFLGENAGQWNSPVRREDEWEDAVEVLKVLRQVCGAG</sequence>
<organism evidence="11 12">
    <name type="scientific">Mycena pura</name>
    <dbReference type="NCBI Taxonomy" id="153505"/>
    <lineage>
        <taxon>Eukaryota</taxon>
        <taxon>Fungi</taxon>
        <taxon>Dikarya</taxon>
        <taxon>Basidiomycota</taxon>
        <taxon>Agaricomycotina</taxon>
        <taxon>Agaricomycetes</taxon>
        <taxon>Agaricomycetidae</taxon>
        <taxon>Agaricales</taxon>
        <taxon>Marasmiineae</taxon>
        <taxon>Mycenaceae</taxon>
        <taxon>Mycena</taxon>
    </lineage>
</organism>
<evidence type="ECO:0000259" key="10">
    <source>
        <dbReference type="PROSITE" id="PS51194"/>
    </source>
</evidence>
<evidence type="ECO:0000256" key="7">
    <source>
        <dbReference type="ARBA" id="ARBA00034808"/>
    </source>
</evidence>
<dbReference type="GO" id="GO:0000724">
    <property type="term" value="P:double-strand break repair via homologous recombination"/>
    <property type="evidence" value="ECO:0007669"/>
    <property type="project" value="TreeGrafter"/>
</dbReference>
<accession>A0AAD6VK47</accession>
<dbReference type="PANTHER" id="PTHR13710">
    <property type="entry name" value="DNA HELICASE RECQ FAMILY MEMBER"/>
    <property type="match status" value="1"/>
</dbReference>
<protein>
    <recommendedName>
        <fullName evidence="7">DNA 3'-5' helicase</fullName>
        <ecNumber evidence="7">5.6.2.4</ecNumber>
    </recommendedName>
</protein>
<dbReference type="PROSITE" id="PS51194">
    <property type="entry name" value="HELICASE_CTER"/>
    <property type="match status" value="1"/>
</dbReference>
<evidence type="ECO:0000313" key="11">
    <source>
        <dbReference type="EMBL" id="KAJ7213916.1"/>
    </source>
</evidence>
<comment type="catalytic activity">
    <reaction evidence="6">
        <text>Couples ATP hydrolysis with the unwinding of duplex DNA by translocating in the 3'-5' direction.</text>
        <dbReference type="EC" id="5.6.2.4"/>
    </reaction>
</comment>
<keyword evidence="2" id="KW-0547">Nucleotide-binding</keyword>
<feature type="compositionally biased region" description="Acidic residues" evidence="8">
    <location>
        <begin position="661"/>
        <end position="677"/>
    </location>
</feature>
<dbReference type="PANTHER" id="PTHR13710:SF152">
    <property type="entry name" value="ATP-DEPENDENT DNA HELICASE Q5"/>
    <property type="match status" value="1"/>
</dbReference>
<dbReference type="Gene3D" id="3.40.50.300">
    <property type="entry name" value="P-loop containing nucleotide triphosphate hydrolases"/>
    <property type="match status" value="2"/>
</dbReference>
<keyword evidence="3 11" id="KW-0378">Hydrolase</keyword>
<feature type="region of interest" description="Disordered" evidence="8">
    <location>
        <begin position="551"/>
        <end position="609"/>
    </location>
</feature>
<dbReference type="EMBL" id="JARJCW010000020">
    <property type="protein sequence ID" value="KAJ7213916.1"/>
    <property type="molecule type" value="Genomic_DNA"/>
</dbReference>
<evidence type="ECO:0000256" key="6">
    <source>
        <dbReference type="ARBA" id="ARBA00034617"/>
    </source>
</evidence>
<feature type="domain" description="Helicase ATP-binding" evidence="9">
    <location>
        <begin position="92"/>
        <end position="267"/>
    </location>
</feature>
<dbReference type="FunFam" id="3.40.50.300:FF:001389">
    <property type="entry name" value="ATP-dependent DNA helicase RecQ"/>
    <property type="match status" value="1"/>
</dbReference>
<feature type="domain" description="Helicase C-terminal" evidence="10">
    <location>
        <begin position="298"/>
        <end position="453"/>
    </location>
</feature>
<reference evidence="11" key="1">
    <citation type="submission" date="2023-03" db="EMBL/GenBank/DDBJ databases">
        <title>Massive genome expansion in bonnet fungi (Mycena s.s.) driven by repeated elements and novel gene families across ecological guilds.</title>
        <authorList>
            <consortium name="Lawrence Berkeley National Laboratory"/>
            <person name="Harder C.B."/>
            <person name="Miyauchi S."/>
            <person name="Viragh M."/>
            <person name="Kuo A."/>
            <person name="Thoen E."/>
            <person name="Andreopoulos B."/>
            <person name="Lu D."/>
            <person name="Skrede I."/>
            <person name="Drula E."/>
            <person name="Henrissat B."/>
            <person name="Morin E."/>
            <person name="Kohler A."/>
            <person name="Barry K."/>
            <person name="LaButti K."/>
            <person name="Morin E."/>
            <person name="Salamov A."/>
            <person name="Lipzen A."/>
            <person name="Mereny Z."/>
            <person name="Hegedus B."/>
            <person name="Baldrian P."/>
            <person name="Stursova M."/>
            <person name="Weitz H."/>
            <person name="Taylor A."/>
            <person name="Grigoriev I.V."/>
            <person name="Nagy L.G."/>
            <person name="Martin F."/>
            <person name="Kauserud H."/>
        </authorList>
    </citation>
    <scope>NUCLEOTIDE SEQUENCE</scope>
    <source>
        <strain evidence="11">9144</strain>
    </source>
</reference>
<dbReference type="GO" id="GO:0005524">
    <property type="term" value="F:ATP binding"/>
    <property type="evidence" value="ECO:0007669"/>
    <property type="project" value="UniProtKB-KW"/>
</dbReference>
<evidence type="ECO:0000256" key="2">
    <source>
        <dbReference type="ARBA" id="ARBA00022741"/>
    </source>
</evidence>
<evidence type="ECO:0000256" key="1">
    <source>
        <dbReference type="ARBA" id="ARBA00005446"/>
    </source>
</evidence>
<dbReference type="Pfam" id="PF00271">
    <property type="entry name" value="Helicase_C"/>
    <property type="match status" value="1"/>
</dbReference>
<dbReference type="SMART" id="SM00490">
    <property type="entry name" value="HELICc"/>
    <property type="match status" value="1"/>
</dbReference>
<dbReference type="Proteomes" id="UP001219525">
    <property type="component" value="Unassembled WGS sequence"/>
</dbReference>
<dbReference type="GO" id="GO:0005737">
    <property type="term" value="C:cytoplasm"/>
    <property type="evidence" value="ECO:0007669"/>
    <property type="project" value="TreeGrafter"/>
</dbReference>
<evidence type="ECO:0000256" key="4">
    <source>
        <dbReference type="ARBA" id="ARBA00022806"/>
    </source>
</evidence>
<dbReference type="GO" id="GO:0016787">
    <property type="term" value="F:hydrolase activity"/>
    <property type="evidence" value="ECO:0007669"/>
    <property type="project" value="UniProtKB-KW"/>
</dbReference>
<dbReference type="Pfam" id="PF00270">
    <property type="entry name" value="DEAD"/>
    <property type="match status" value="1"/>
</dbReference>
<keyword evidence="5" id="KW-0067">ATP-binding</keyword>
<comment type="caution">
    <text evidence="11">The sequence shown here is derived from an EMBL/GenBank/DDBJ whole genome shotgun (WGS) entry which is preliminary data.</text>
</comment>
<evidence type="ECO:0000256" key="8">
    <source>
        <dbReference type="SAM" id="MobiDB-lite"/>
    </source>
</evidence>
<comment type="similarity">
    <text evidence="1">Belongs to the helicase family. RecQ subfamily.</text>
</comment>
<feature type="compositionally biased region" description="Basic and acidic residues" evidence="8">
    <location>
        <begin position="563"/>
        <end position="573"/>
    </location>
</feature>
<evidence type="ECO:0000256" key="5">
    <source>
        <dbReference type="ARBA" id="ARBA00022840"/>
    </source>
</evidence>
<dbReference type="GO" id="GO:0003676">
    <property type="term" value="F:nucleic acid binding"/>
    <property type="evidence" value="ECO:0007669"/>
    <property type="project" value="InterPro"/>
</dbReference>
<feature type="region of interest" description="Disordered" evidence="8">
    <location>
        <begin position="635"/>
        <end position="677"/>
    </location>
</feature>
<gene>
    <name evidence="11" type="ORF">GGX14DRAFT_617779</name>
</gene>
<dbReference type="InterPro" id="IPR011545">
    <property type="entry name" value="DEAD/DEAH_box_helicase_dom"/>
</dbReference>
<dbReference type="PROSITE" id="PS51192">
    <property type="entry name" value="HELICASE_ATP_BIND_1"/>
    <property type="match status" value="1"/>
</dbReference>
<dbReference type="CDD" id="cd17920">
    <property type="entry name" value="DEXHc_RecQ"/>
    <property type="match status" value="1"/>
</dbReference>
<dbReference type="AlphaFoldDB" id="A0AAD6VK47"/>
<dbReference type="SUPFAM" id="SSF52540">
    <property type="entry name" value="P-loop containing nucleoside triphosphate hydrolases"/>
    <property type="match status" value="1"/>
</dbReference>
<evidence type="ECO:0000313" key="12">
    <source>
        <dbReference type="Proteomes" id="UP001219525"/>
    </source>
</evidence>
<dbReference type="InterPro" id="IPR001650">
    <property type="entry name" value="Helicase_C-like"/>
</dbReference>
<name>A0AAD6VK47_9AGAR</name>
<dbReference type="InterPro" id="IPR014001">
    <property type="entry name" value="Helicase_ATP-bd"/>
</dbReference>
<dbReference type="GO" id="GO:0009378">
    <property type="term" value="F:four-way junction helicase activity"/>
    <property type="evidence" value="ECO:0007669"/>
    <property type="project" value="TreeGrafter"/>
</dbReference>
<dbReference type="GO" id="GO:0005634">
    <property type="term" value="C:nucleus"/>
    <property type="evidence" value="ECO:0007669"/>
    <property type="project" value="TreeGrafter"/>
</dbReference>
<evidence type="ECO:0000259" key="9">
    <source>
        <dbReference type="PROSITE" id="PS51192"/>
    </source>
</evidence>
<keyword evidence="12" id="KW-1185">Reference proteome</keyword>
<keyword evidence="4" id="KW-0347">Helicase</keyword>
<dbReference type="EC" id="5.6.2.4" evidence="7"/>